<keyword evidence="3" id="KW-1185">Reference proteome</keyword>
<protein>
    <submittedName>
        <fullName evidence="2">Uncharacterized protein</fullName>
    </submittedName>
</protein>
<dbReference type="KEGG" id="hir:HETIRDRAFT_447869"/>
<reference evidence="2 3" key="1">
    <citation type="journal article" date="2012" name="New Phytol.">
        <title>Insight into trade-off between wood decay and parasitism from the genome of a fungal forest pathogen.</title>
        <authorList>
            <person name="Olson A."/>
            <person name="Aerts A."/>
            <person name="Asiegbu F."/>
            <person name="Belbahri L."/>
            <person name="Bouzid O."/>
            <person name="Broberg A."/>
            <person name="Canback B."/>
            <person name="Coutinho P.M."/>
            <person name="Cullen D."/>
            <person name="Dalman K."/>
            <person name="Deflorio G."/>
            <person name="van Diepen L.T."/>
            <person name="Dunand C."/>
            <person name="Duplessis S."/>
            <person name="Durling M."/>
            <person name="Gonthier P."/>
            <person name="Grimwood J."/>
            <person name="Fossdal C.G."/>
            <person name="Hansson D."/>
            <person name="Henrissat B."/>
            <person name="Hietala A."/>
            <person name="Himmelstrand K."/>
            <person name="Hoffmeister D."/>
            <person name="Hogberg N."/>
            <person name="James T.Y."/>
            <person name="Karlsson M."/>
            <person name="Kohler A."/>
            <person name="Kues U."/>
            <person name="Lee Y.H."/>
            <person name="Lin Y.C."/>
            <person name="Lind M."/>
            <person name="Lindquist E."/>
            <person name="Lombard V."/>
            <person name="Lucas S."/>
            <person name="Lunden K."/>
            <person name="Morin E."/>
            <person name="Murat C."/>
            <person name="Park J."/>
            <person name="Raffaello T."/>
            <person name="Rouze P."/>
            <person name="Salamov A."/>
            <person name="Schmutz J."/>
            <person name="Solheim H."/>
            <person name="Stahlberg J."/>
            <person name="Velez H."/>
            <person name="de Vries R.P."/>
            <person name="Wiebenga A."/>
            <person name="Woodward S."/>
            <person name="Yakovlev I."/>
            <person name="Garbelotto M."/>
            <person name="Martin F."/>
            <person name="Grigoriev I.V."/>
            <person name="Stenlid J."/>
        </authorList>
    </citation>
    <scope>NUCLEOTIDE SEQUENCE [LARGE SCALE GENOMIC DNA]</scope>
    <source>
        <strain evidence="2 3">TC 32-1</strain>
    </source>
</reference>
<dbReference type="Proteomes" id="UP000030671">
    <property type="component" value="Unassembled WGS sequence"/>
</dbReference>
<dbReference type="HOGENOM" id="CLU_1532754_0_0_1"/>
<evidence type="ECO:0000313" key="3">
    <source>
        <dbReference type="Proteomes" id="UP000030671"/>
    </source>
</evidence>
<evidence type="ECO:0000256" key="1">
    <source>
        <dbReference type="SAM" id="MobiDB-lite"/>
    </source>
</evidence>
<dbReference type="AlphaFoldDB" id="W4KNR8"/>
<proteinExistence type="predicted"/>
<organism evidence="2 3">
    <name type="scientific">Heterobasidion irregulare (strain TC 32-1)</name>
    <dbReference type="NCBI Taxonomy" id="747525"/>
    <lineage>
        <taxon>Eukaryota</taxon>
        <taxon>Fungi</taxon>
        <taxon>Dikarya</taxon>
        <taxon>Basidiomycota</taxon>
        <taxon>Agaricomycotina</taxon>
        <taxon>Agaricomycetes</taxon>
        <taxon>Russulales</taxon>
        <taxon>Bondarzewiaceae</taxon>
        <taxon>Heterobasidion</taxon>
        <taxon>Heterobasidion annosum species complex</taxon>
    </lineage>
</organism>
<gene>
    <name evidence="2" type="ORF">HETIRDRAFT_447869</name>
</gene>
<dbReference type="RefSeq" id="XP_009541247.1">
    <property type="nucleotide sequence ID" value="XM_009542952.1"/>
</dbReference>
<name>W4KNR8_HETIT</name>
<dbReference type="EMBL" id="KI925454">
    <property type="protein sequence ID" value="ETW87334.1"/>
    <property type="molecule type" value="Genomic_DNA"/>
</dbReference>
<dbReference type="InParanoid" id="W4KNR8"/>
<evidence type="ECO:0000313" key="2">
    <source>
        <dbReference type="EMBL" id="ETW87334.1"/>
    </source>
</evidence>
<accession>W4KNR8</accession>
<sequence length="175" mass="19027">MRNNADGDRRRPQRTHHGFKLRCSRWELAVAAEIAPGNTPLIAVIIQNRGPGSQHVMRRARPGDTRPTTSPARHPSPVAVSRRARMPHTGASTAAAQAKLIPCRDKLRHAAYTERVNTKSPTRSAGITSHAEPGGTARVVNYIPSATLSDENPPPKDLSNVRAMSTRAQARVLSQ</sequence>
<dbReference type="GeneID" id="20675808"/>
<feature type="region of interest" description="Disordered" evidence="1">
    <location>
        <begin position="50"/>
        <end position="85"/>
    </location>
</feature>